<dbReference type="PANTHER" id="PTHR30069">
    <property type="entry name" value="TONB-DEPENDENT OUTER MEMBRANE RECEPTOR"/>
    <property type="match status" value="1"/>
</dbReference>
<dbReference type="SUPFAM" id="SSF56935">
    <property type="entry name" value="Porins"/>
    <property type="match status" value="1"/>
</dbReference>
<evidence type="ECO:0000256" key="2">
    <source>
        <dbReference type="ARBA" id="ARBA00022448"/>
    </source>
</evidence>
<keyword evidence="4" id="KW-0812">Transmembrane</keyword>
<dbReference type="EMBL" id="MWIP01000008">
    <property type="protein sequence ID" value="KAF1686201.1"/>
    <property type="molecule type" value="Genomic_DNA"/>
</dbReference>
<evidence type="ECO:0000256" key="6">
    <source>
        <dbReference type="ARBA" id="ARBA00023237"/>
    </source>
</evidence>
<dbReference type="GO" id="GO:0009279">
    <property type="term" value="C:cell outer membrane"/>
    <property type="evidence" value="ECO:0007669"/>
    <property type="project" value="UniProtKB-SubCell"/>
</dbReference>
<dbReference type="Pfam" id="PF07715">
    <property type="entry name" value="Plug"/>
    <property type="match status" value="1"/>
</dbReference>
<evidence type="ECO:0000259" key="8">
    <source>
        <dbReference type="Pfam" id="PF25183"/>
    </source>
</evidence>
<keyword evidence="3" id="KW-1134">Transmembrane beta strand</keyword>
<evidence type="ECO:0000256" key="5">
    <source>
        <dbReference type="ARBA" id="ARBA00023136"/>
    </source>
</evidence>
<dbReference type="PANTHER" id="PTHR30069:SF46">
    <property type="entry name" value="OAR PROTEIN"/>
    <property type="match status" value="1"/>
</dbReference>
<dbReference type="Gene3D" id="2.60.40.1120">
    <property type="entry name" value="Carboxypeptidase-like, regulatory domain"/>
    <property type="match status" value="1"/>
</dbReference>
<evidence type="ECO:0000313" key="10">
    <source>
        <dbReference type="Proteomes" id="UP000462066"/>
    </source>
</evidence>
<evidence type="ECO:0000313" key="9">
    <source>
        <dbReference type="EMBL" id="KAF1686201.1"/>
    </source>
</evidence>
<evidence type="ECO:0000256" key="3">
    <source>
        <dbReference type="ARBA" id="ARBA00022452"/>
    </source>
</evidence>
<comment type="caution">
    <text evidence="9">The sequence shown here is derived from an EMBL/GenBank/DDBJ whole genome shotgun (WGS) entry which is preliminary data.</text>
</comment>
<dbReference type="Gene3D" id="2.170.130.10">
    <property type="entry name" value="TonB-dependent receptor, plug domain"/>
    <property type="match status" value="1"/>
</dbReference>
<feature type="domain" description="TonB-dependent transporter Oar-like beta-barrel" evidence="8">
    <location>
        <begin position="628"/>
        <end position="963"/>
    </location>
</feature>
<comment type="subcellular location">
    <subcellularLocation>
        <location evidence="1">Cell outer membrane</location>
        <topology evidence="1">Multi-pass membrane protein</topology>
    </subcellularLocation>
</comment>
<organism evidence="9 10">
    <name type="scientific">Pseudoxanthomonas broegbernensis</name>
    <dbReference type="NCBI Taxonomy" id="83619"/>
    <lineage>
        <taxon>Bacteria</taxon>
        <taxon>Pseudomonadati</taxon>
        <taxon>Pseudomonadota</taxon>
        <taxon>Gammaproteobacteria</taxon>
        <taxon>Lysobacterales</taxon>
        <taxon>Lysobacteraceae</taxon>
        <taxon>Pseudoxanthomonas</taxon>
    </lineage>
</organism>
<dbReference type="GO" id="GO:0044718">
    <property type="term" value="P:siderophore transmembrane transport"/>
    <property type="evidence" value="ECO:0007669"/>
    <property type="project" value="TreeGrafter"/>
</dbReference>
<dbReference type="AlphaFoldDB" id="A0A7V8K6Y2"/>
<feature type="domain" description="TonB-dependent transporter Oar-like beta-barrel" evidence="8">
    <location>
        <begin position="386"/>
        <end position="618"/>
    </location>
</feature>
<dbReference type="InterPro" id="IPR013784">
    <property type="entry name" value="Carb-bd-like_fold"/>
</dbReference>
<name>A0A7V8K6Y2_9GAMM</name>
<dbReference type="GO" id="GO:0015344">
    <property type="term" value="F:siderophore uptake transmembrane transporter activity"/>
    <property type="evidence" value="ECO:0007669"/>
    <property type="project" value="TreeGrafter"/>
</dbReference>
<dbReference type="InterPro" id="IPR036942">
    <property type="entry name" value="Beta-barrel_TonB_sf"/>
</dbReference>
<dbReference type="RefSeq" id="WP_162311289.1">
    <property type="nucleotide sequence ID" value="NZ_JACHGU010000001.1"/>
</dbReference>
<feature type="domain" description="TonB-dependent receptor plug" evidence="7">
    <location>
        <begin position="156"/>
        <end position="252"/>
    </location>
</feature>
<gene>
    <name evidence="9" type="ORF">B1992_09645</name>
</gene>
<dbReference type="InterPro" id="IPR039426">
    <property type="entry name" value="TonB-dep_rcpt-like"/>
</dbReference>
<dbReference type="InterPro" id="IPR057601">
    <property type="entry name" value="Oar-like_b-barrel"/>
</dbReference>
<sequence>MLQPGVGHLSHPSTSKREAYIVANSQSSRIAKGLTRTALSVALGLCFAGAVQAQSTTGNIYGSVAAGEGSAIAVTNDSGFNRTVSVDSSGRYNISSLPVGTYTVTLQRDGQAVATRNITVRVGAGVNVSFEDATTLATVTVTGANVAPIDITALDTRTVITAEQLERLPVARSAEAIALLAPGAVSGAGGYFGRLVSFGGAGISENAYYVNGYFTGEPLSNLGGVTLPYGAIEQQETYTGGYSAKYGRSDGGVISQIGKRGTNKWEFGGQVAFVPKSLREQNEDLYLPDIDLAKANSNPNIPINPDTGERYQYAYEDPTAAGTLYTTGKGESHENITYSAYVGGPIIRDRLFFFLSAEAYKEDTVINPTTLGTPRVTKRGLDDPRLYAKLDWNITDDHMLEFTYMKEEYERTGKFYDLDTGDRLEAVENSINRDSEYNILKYTGYLSDNITFSAVYGESDYIYKNLPKIIAGVPYVTSTTLQDPSITGGTPIPNRQGGYQARDARDKTKGLRADLEWVLGDHTLTLGVDNIEFDAKNEGTSQLADYWQYQRLANPNGNISGGLGVGAPGGDGYYVRQLKYFNNTNMSLEQKAWYLEDRWQITDNFLLSLGVRNDKFTNKNEFGEAYMDAKDQWAPRIGATWDVFGDSSFKVFANAGRYFLAMPNNVAIRGASASTYTWEYFTYNGIDSDGRPTGLTPVPGINGGPAPGPVSGNLETGARIDVQSFAPSDLKNMYQDEFILGMETMFTENTVLGAKVTYRDLKSSIDDFCGYDDLAAAAGLEAYAIDWAAGKVLAEDANGNGYQVSACYMFNPGGSNTYSFVQIDADGNPTGQRLEKKISAAELGFTDSMKRKYTALDIYWERPWDGKWEARVDYTFSFSKGNNEGQVKSEFGQDNISKTQDWDVAEMMRYSYGYLANDRRHQMKARGSYAITPEWSVGGNLRVQSGMPISCLGFYNPDGSIDETSEDADPVGYGASYHTCFGEIAKPGSQRTPWTKSIDLGVTYKPQWFENLTLGVQVFNVMNDNKPLQVDVTSEADAGYTVSNTYMLPIARQTPRYVMFTASLAF</sequence>
<proteinExistence type="predicted"/>
<keyword evidence="10" id="KW-1185">Reference proteome</keyword>
<dbReference type="InterPro" id="IPR012910">
    <property type="entry name" value="Plug_dom"/>
</dbReference>
<dbReference type="Pfam" id="PF13620">
    <property type="entry name" value="CarboxypepD_reg"/>
    <property type="match status" value="1"/>
</dbReference>
<keyword evidence="2" id="KW-0813">Transport</keyword>
<keyword evidence="6" id="KW-0998">Cell outer membrane</keyword>
<evidence type="ECO:0000256" key="1">
    <source>
        <dbReference type="ARBA" id="ARBA00004571"/>
    </source>
</evidence>
<evidence type="ECO:0000256" key="4">
    <source>
        <dbReference type="ARBA" id="ARBA00022692"/>
    </source>
</evidence>
<dbReference type="SUPFAM" id="SSF49452">
    <property type="entry name" value="Starch-binding domain-like"/>
    <property type="match status" value="1"/>
</dbReference>
<dbReference type="Pfam" id="PF25183">
    <property type="entry name" value="OMP_b-brl_4"/>
    <property type="match status" value="2"/>
</dbReference>
<reference evidence="9 10" key="1">
    <citation type="submission" date="2017-10" db="EMBL/GenBank/DDBJ databases">
        <title>Whole genome sequencing of Pseudoxanthomonas broegbernensis DSM 12573(T).</title>
        <authorList>
            <person name="Kumar S."/>
            <person name="Bansal K."/>
            <person name="Kaur A."/>
            <person name="Patil P."/>
            <person name="Sharma S."/>
            <person name="Patil P.B."/>
        </authorList>
    </citation>
    <scope>NUCLEOTIDE SEQUENCE [LARGE SCALE GENOMIC DNA]</scope>
    <source>
        <strain evidence="9 10">DSM 12573</strain>
    </source>
</reference>
<dbReference type="GO" id="GO:0030246">
    <property type="term" value="F:carbohydrate binding"/>
    <property type="evidence" value="ECO:0007669"/>
    <property type="project" value="InterPro"/>
</dbReference>
<accession>A0A7V8K6Y2</accession>
<dbReference type="InterPro" id="IPR037066">
    <property type="entry name" value="Plug_dom_sf"/>
</dbReference>
<dbReference type="Proteomes" id="UP000462066">
    <property type="component" value="Unassembled WGS sequence"/>
</dbReference>
<evidence type="ECO:0000259" key="7">
    <source>
        <dbReference type="Pfam" id="PF07715"/>
    </source>
</evidence>
<dbReference type="Gene3D" id="2.40.170.20">
    <property type="entry name" value="TonB-dependent receptor, beta-barrel domain"/>
    <property type="match status" value="1"/>
</dbReference>
<protein>
    <submittedName>
        <fullName evidence="9">Oar protein</fullName>
    </submittedName>
</protein>
<keyword evidence="5" id="KW-0472">Membrane</keyword>